<dbReference type="PANTHER" id="PTHR22914:SF41">
    <property type="entry name" value="CHITIN SYNTHASE 7"/>
    <property type="match status" value="1"/>
</dbReference>
<dbReference type="Pfam" id="PF00536">
    <property type="entry name" value="SAM_1"/>
    <property type="match status" value="2"/>
</dbReference>
<proteinExistence type="predicted"/>
<feature type="transmembrane region" description="Helical" evidence="8">
    <location>
        <begin position="640"/>
        <end position="657"/>
    </location>
</feature>
<dbReference type="AlphaFoldDB" id="A0AA35SN85"/>
<evidence type="ECO:0000313" key="10">
    <source>
        <dbReference type="EMBL" id="CAI8032192.1"/>
    </source>
</evidence>
<name>A0AA35SN85_GEOBA</name>
<dbReference type="SUPFAM" id="SSF53448">
    <property type="entry name" value="Nucleotide-diphospho-sugar transferases"/>
    <property type="match status" value="1"/>
</dbReference>
<dbReference type="EMBL" id="CASHTH010002588">
    <property type="protein sequence ID" value="CAI8032192.1"/>
    <property type="molecule type" value="Genomic_DNA"/>
</dbReference>
<dbReference type="Proteomes" id="UP001174909">
    <property type="component" value="Unassembled WGS sequence"/>
</dbReference>
<evidence type="ECO:0000256" key="5">
    <source>
        <dbReference type="ARBA" id="ARBA00022989"/>
    </source>
</evidence>
<dbReference type="GO" id="GO:0016020">
    <property type="term" value="C:membrane"/>
    <property type="evidence" value="ECO:0007669"/>
    <property type="project" value="UniProtKB-SubCell"/>
</dbReference>
<keyword evidence="11" id="KW-1185">Reference proteome</keyword>
<feature type="transmembrane region" description="Helical" evidence="8">
    <location>
        <begin position="304"/>
        <end position="322"/>
    </location>
</feature>
<evidence type="ECO:0000256" key="2">
    <source>
        <dbReference type="ARBA" id="ARBA00012543"/>
    </source>
</evidence>
<protein>
    <recommendedName>
        <fullName evidence="2">chitin synthase</fullName>
        <ecNumber evidence="2">2.4.1.16</ecNumber>
    </recommendedName>
</protein>
<comment type="subcellular location">
    <subcellularLocation>
        <location evidence="1">Membrane</location>
        <topology evidence="1">Multi-pass membrane protein</topology>
    </subcellularLocation>
</comment>
<accession>A0AA35SN85</accession>
<dbReference type="GO" id="GO:0006031">
    <property type="term" value="P:chitin biosynthetic process"/>
    <property type="evidence" value="ECO:0007669"/>
    <property type="project" value="TreeGrafter"/>
</dbReference>
<dbReference type="SMART" id="SM00454">
    <property type="entry name" value="SAM"/>
    <property type="match status" value="2"/>
</dbReference>
<dbReference type="InterPro" id="IPR013761">
    <property type="entry name" value="SAM/pointed_sf"/>
</dbReference>
<dbReference type="Pfam" id="PF03142">
    <property type="entry name" value="Chitin_synth_2"/>
    <property type="match status" value="1"/>
</dbReference>
<feature type="transmembrane region" description="Helical" evidence="8">
    <location>
        <begin position="328"/>
        <end position="352"/>
    </location>
</feature>
<feature type="transmembrane region" description="Helical" evidence="8">
    <location>
        <begin position="158"/>
        <end position="185"/>
    </location>
</feature>
<dbReference type="GO" id="GO:0004100">
    <property type="term" value="F:chitin synthase activity"/>
    <property type="evidence" value="ECO:0007669"/>
    <property type="project" value="UniProtKB-EC"/>
</dbReference>
<evidence type="ECO:0000256" key="3">
    <source>
        <dbReference type="ARBA" id="ARBA00022676"/>
    </source>
</evidence>
<keyword evidence="4 8" id="KW-0812">Transmembrane</keyword>
<feature type="transmembrane region" description="Helical" evidence="8">
    <location>
        <begin position="197"/>
        <end position="216"/>
    </location>
</feature>
<dbReference type="PROSITE" id="PS50105">
    <property type="entry name" value="SAM_DOMAIN"/>
    <property type="match status" value="2"/>
</dbReference>
<dbReference type="EC" id="2.4.1.16" evidence="2"/>
<feature type="transmembrane region" description="Helical" evidence="8">
    <location>
        <begin position="228"/>
        <end position="248"/>
    </location>
</feature>
<gene>
    <name evidence="10" type="ORF">GBAR_LOCUS18221</name>
</gene>
<dbReference type="GO" id="GO:0071944">
    <property type="term" value="C:cell periphery"/>
    <property type="evidence" value="ECO:0007669"/>
    <property type="project" value="TreeGrafter"/>
</dbReference>
<dbReference type="InterPro" id="IPR004835">
    <property type="entry name" value="Chitin_synth"/>
</dbReference>
<keyword evidence="3" id="KW-0808">Transferase</keyword>
<evidence type="ECO:0000259" key="9">
    <source>
        <dbReference type="PROSITE" id="PS50105"/>
    </source>
</evidence>
<evidence type="ECO:0000256" key="8">
    <source>
        <dbReference type="SAM" id="Phobius"/>
    </source>
</evidence>
<sequence>MVLMDSLASNKEVGAVCARTHPKGSGVLYWYQIFDYAIGHWFTKPAEHLLGSVLCCPGCFSVFRCRALEGVLQEYSSEVQGAADFLYKDMGEDRWLCTLLIQRGWRLDYCAISENHTYCPESFDEFYRQRRRWVPSTIANLLLVISKAWNITSTNNSVSIAFVLFQAIMAFSTAISPATVILIIASGLQGAYQISDNAVLATIIILVLLSVIYGLVCLYTSQKTQIDVAKSLTLLFAILMAVVFVGIFKEIILEVFPVDNRLVLLQPPICTNKSADCLRAQNNLGVAVNMSSPFKVFQLPTSPTTWYVAVFAVTYTAAALLHLWEFPFLFHCIWYILGLPSGYLLLLIYSAVNLDSQSWGTREAAKAAGGGGGGFKMVKKWAREGGKVVREFLLLCCGKRGTDGGKEEKVPLLQEDTESDLAEDESGGEEADGVEHKKMSSDAKKWLKRQECHEYIDKFQQHGYCSLSYIASMTRREFKAIGIDKLGFVLRLEKAAKKLPAMVIETDVPPTVTDWLTTLEMEEYTEVFHRAGYKTEEDIENLKEIDDKELKRMGIVKMAHVQRLRKALESLFHPTSVEIQIHKAKRDLSSIDPAPIDGKDREAQFWQNILSNELKPIKVRLQQASKEIGQKLKTLRNSTLALMFLINIMWIILLYTVEVPQLVKYDLPERTFHLLFLAVYGFIVLVSFAAMLIHRFLMLIQFLGRPEVFDEAVHTLQNKHSLSG</sequence>
<dbReference type="InterPro" id="IPR029044">
    <property type="entry name" value="Nucleotide-diphossugar_trans"/>
</dbReference>
<evidence type="ECO:0000256" key="4">
    <source>
        <dbReference type="ARBA" id="ARBA00022692"/>
    </source>
</evidence>
<feature type="domain" description="SAM" evidence="9">
    <location>
        <begin position="511"/>
        <end position="574"/>
    </location>
</feature>
<evidence type="ECO:0000256" key="7">
    <source>
        <dbReference type="SAM" id="MobiDB-lite"/>
    </source>
</evidence>
<feature type="transmembrane region" description="Helical" evidence="8">
    <location>
        <begin position="672"/>
        <end position="693"/>
    </location>
</feature>
<keyword evidence="5 8" id="KW-1133">Transmembrane helix</keyword>
<evidence type="ECO:0000313" key="11">
    <source>
        <dbReference type="Proteomes" id="UP001174909"/>
    </source>
</evidence>
<evidence type="ECO:0000256" key="6">
    <source>
        <dbReference type="ARBA" id="ARBA00023136"/>
    </source>
</evidence>
<keyword evidence="3" id="KW-0328">Glycosyltransferase</keyword>
<feature type="region of interest" description="Disordered" evidence="7">
    <location>
        <begin position="407"/>
        <end position="435"/>
    </location>
</feature>
<organism evidence="10 11">
    <name type="scientific">Geodia barretti</name>
    <name type="common">Barrett's horny sponge</name>
    <dbReference type="NCBI Taxonomy" id="519541"/>
    <lineage>
        <taxon>Eukaryota</taxon>
        <taxon>Metazoa</taxon>
        <taxon>Porifera</taxon>
        <taxon>Demospongiae</taxon>
        <taxon>Heteroscleromorpha</taxon>
        <taxon>Tetractinellida</taxon>
        <taxon>Astrophorina</taxon>
        <taxon>Geodiidae</taxon>
        <taxon>Geodia</taxon>
    </lineage>
</organism>
<dbReference type="Gene3D" id="1.10.150.50">
    <property type="entry name" value="Transcription Factor, Ets-1"/>
    <property type="match status" value="2"/>
</dbReference>
<evidence type="ECO:0000256" key="1">
    <source>
        <dbReference type="ARBA" id="ARBA00004141"/>
    </source>
</evidence>
<dbReference type="SUPFAM" id="SSF47769">
    <property type="entry name" value="SAM/Pointed domain"/>
    <property type="match status" value="2"/>
</dbReference>
<feature type="domain" description="SAM" evidence="9">
    <location>
        <begin position="438"/>
        <end position="502"/>
    </location>
</feature>
<dbReference type="InterPro" id="IPR001660">
    <property type="entry name" value="SAM"/>
</dbReference>
<keyword evidence="6 8" id="KW-0472">Membrane</keyword>
<comment type="caution">
    <text evidence="10">The sequence shown here is derived from an EMBL/GenBank/DDBJ whole genome shotgun (WGS) entry which is preliminary data.</text>
</comment>
<dbReference type="PANTHER" id="PTHR22914">
    <property type="entry name" value="CHITIN SYNTHASE"/>
    <property type="match status" value="1"/>
</dbReference>
<feature type="compositionally biased region" description="Acidic residues" evidence="7">
    <location>
        <begin position="415"/>
        <end position="432"/>
    </location>
</feature>
<reference evidence="10" key="1">
    <citation type="submission" date="2023-03" db="EMBL/GenBank/DDBJ databases">
        <authorList>
            <person name="Steffen K."/>
            <person name="Cardenas P."/>
        </authorList>
    </citation>
    <scope>NUCLEOTIDE SEQUENCE</scope>
</reference>